<evidence type="ECO:0000256" key="8">
    <source>
        <dbReference type="SAM" id="MobiDB-lite"/>
    </source>
</evidence>
<evidence type="ECO:0000256" key="6">
    <source>
        <dbReference type="ARBA" id="ARBA00035254"/>
    </source>
</evidence>
<dbReference type="NCBIfam" id="NF003717">
    <property type="entry name" value="PRK05327.1"/>
    <property type="match status" value="1"/>
</dbReference>
<dbReference type="SMART" id="SM00363">
    <property type="entry name" value="S4"/>
    <property type="match status" value="1"/>
</dbReference>
<comment type="subunit">
    <text evidence="7">Part of the 30S ribosomal subunit. Contacts protein S5. The interaction surface between S4 and S5 is involved in control of translational fidelity.</text>
</comment>
<gene>
    <name evidence="7" type="primary">rpsD</name>
    <name evidence="11" type="ORF">CO185_02400</name>
</gene>
<evidence type="ECO:0000256" key="2">
    <source>
        <dbReference type="ARBA" id="ARBA00022730"/>
    </source>
</evidence>
<dbReference type="InterPro" id="IPR001912">
    <property type="entry name" value="Ribosomal_uS4_N"/>
</dbReference>
<comment type="caution">
    <text evidence="11">The sequence shown here is derived from an EMBL/GenBank/DDBJ whole genome shotgun (WGS) entry which is preliminary data.</text>
</comment>
<feature type="domain" description="Small ribosomal subunit protein uS4 N-terminal" evidence="10">
    <location>
        <begin position="1"/>
        <end position="92"/>
    </location>
</feature>
<evidence type="ECO:0000259" key="9">
    <source>
        <dbReference type="SMART" id="SM00363"/>
    </source>
</evidence>
<dbReference type="GO" id="GO:0003735">
    <property type="term" value="F:structural constituent of ribosome"/>
    <property type="evidence" value="ECO:0007669"/>
    <property type="project" value="InterPro"/>
</dbReference>
<dbReference type="SMART" id="SM01390">
    <property type="entry name" value="Ribosomal_S4"/>
    <property type="match status" value="1"/>
</dbReference>
<dbReference type="PROSITE" id="PS50889">
    <property type="entry name" value="S4"/>
    <property type="match status" value="1"/>
</dbReference>
<organism evidence="11 12">
    <name type="scientific">Candidatus Zambryskibacteria bacterium CG_4_9_14_3_um_filter_42_15</name>
    <dbReference type="NCBI Taxonomy" id="1975112"/>
    <lineage>
        <taxon>Bacteria</taxon>
        <taxon>Candidatus Zambryskiibacteriota</taxon>
    </lineage>
</organism>
<dbReference type="PANTHER" id="PTHR11831">
    <property type="entry name" value="30S 40S RIBOSOMAL PROTEIN"/>
    <property type="match status" value="1"/>
</dbReference>
<name>A0A2M7WRG5_9BACT</name>
<evidence type="ECO:0000256" key="5">
    <source>
        <dbReference type="ARBA" id="ARBA00023274"/>
    </source>
</evidence>
<dbReference type="Pfam" id="PF01479">
    <property type="entry name" value="S4"/>
    <property type="match status" value="1"/>
</dbReference>
<comment type="similarity">
    <text evidence="1 7">Belongs to the universal ribosomal protein uS4 family.</text>
</comment>
<dbReference type="Pfam" id="PF00163">
    <property type="entry name" value="Ribosomal_S4"/>
    <property type="match status" value="1"/>
</dbReference>
<dbReference type="Gene3D" id="1.10.1050.10">
    <property type="entry name" value="Ribosomal Protein S4 Delta 41, Chain A, domain 1"/>
    <property type="match status" value="1"/>
</dbReference>
<accession>A0A2M7WRG5</accession>
<dbReference type="Gene3D" id="3.10.290.10">
    <property type="entry name" value="RNA-binding S4 domain"/>
    <property type="match status" value="1"/>
</dbReference>
<evidence type="ECO:0000313" key="11">
    <source>
        <dbReference type="EMBL" id="PJA32602.1"/>
    </source>
</evidence>
<dbReference type="SUPFAM" id="SSF55174">
    <property type="entry name" value="Alpha-L RNA-binding motif"/>
    <property type="match status" value="1"/>
</dbReference>
<evidence type="ECO:0000256" key="1">
    <source>
        <dbReference type="ARBA" id="ARBA00007465"/>
    </source>
</evidence>
<dbReference type="PANTHER" id="PTHR11831:SF4">
    <property type="entry name" value="SMALL RIBOSOMAL SUBUNIT PROTEIN US4M"/>
    <property type="match status" value="1"/>
</dbReference>
<dbReference type="GO" id="GO:0006412">
    <property type="term" value="P:translation"/>
    <property type="evidence" value="ECO:0007669"/>
    <property type="project" value="UniProtKB-UniRule"/>
</dbReference>
<dbReference type="GO" id="GO:0015935">
    <property type="term" value="C:small ribosomal subunit"/>
    <property type="evidence" value="ECO:0007669"/>
    <property type="project" value="InterPro"/>
</dbReference>
<dbReference type="FunFam" id="3.10.290.10:FF:000001">
    <property type="entry name" value="30S ribosomal protein S4"/>
    <property type="match status" value="1"/>
</dbReference>
<dbReference type="CDD" id="cd00165">
    <property type="entry name" value="S4"/>
    <property type="match status" value="1"/>
</dbReference>
<feature type="domain" description="RNA-binding S4" evidence="9">
    <location>
        <begin position="93"/>
        <end position="152"/>
    </location>
</feature>
<dbReference type="InterPro" id="IPR002942">
    <property type="entry name" value="S4_RNA-bd"/>
</dbReference>
<dbReference type="HAMAP" id="MF_01306_B">
    <property type="entry name" value="Ribosomal_uS4_B"/>
    <property type="match status" value="1"/>
</dbReference>
<keyword evidence="5 7" id="KW-0687">Ribonucleoprotein</keyword>
<dbReference type="AlphaFoldDB" id="A0A2M7WRG5"/>
<dbReference type="GO" id="GO:0019843">
    <property type="term" value="F:rRNA binding"/>
    <property type="evidence" value="ECO:0007669"/>
    <property type="project" value="UniProtKB-UniRule"/>
</dbReference>
<feature type="region of interest" description="Disordered" evidence="8">
    <location>
        <begin position="30"/>
        <end position="49"/>
    </location>
</feature>
<evidence type="ECO:0000259" key="10">
    <source>
        <dbReference type="SMART" id="SM01390"/>
    </source>
</evidence>
<sequence>MKIGPKYKIARRLGAPIFEKTQSPKYALSLARKERTGRSNRRSKPKSEFGRALIEKQKARFTYGLSEKQFRGYVDKALSAQDPVQKLFSLLEARLDNVLFRAGFAKTRSQARQVSGHGHVMIDSTRVTVPSILLKKGNVVSIRPSSASSPLFGEVAERMKTVTAPAWLKVDPENRSVTVEGLAVYVPQEHLFDLGVVIEFYNR</sequence>
<proteinExistence type="inferred from homology"/>
<evidence type="ECO:0000256" key="3">
    <source>
        <dbReference type="ARBA" id="ARBA00022884"/>
    </source>
</evidence>
<dbReference type="InterPro" id="IPR036986">
    <property type="entry name" value="S4_RNA-bd_sf"/>
</dbReference>
<protein>
    <recommendedName>
        <fullName evidence="6 7">Small ribosomal subunit protein uS4</fullName>
    </recommendedName>
</protein>
<comment type="function">
    <text evidence="7">One of the primary rRNA binding proteins, it binds directly to 16S rRNA where it nucleates assembly of the body of the 30S subunit.</text>
</comment>
<keyword evidence="3 7" id="KW-0694">RNA-binding</keyword>
<comment type="function">
    <text evidence="7">With S5 and S12 plays an important role in translational accuracy.</text>
</comment>
<dbReference type="InterPro" id="IPR022801">
    <property type="entry name" value="Ribosomal_uS4"/>
</dbReference>
<keyword evidence="2 7" id="KW-0699">rRNA-binding</keyword>
<dbReference type="EMBL" id="PFXF01000026">
    <property type="protein sequence ID" value="PJA32602.1"/>
    <property type="molecule type" value="Genomic_DNA"/>
</dbReference>
<reference evidence="12" key="1">
    <citation type="submission" date="2017-09" db="EMBL/GenBank/DDBJ databases">
        <title>Depth-based differentiation of microbial function through sediment-hosted aquifers and enrichment of novel symbionts in the deep terrestrial subsurface.</title>
        <authorList>
            <person name="Probst A.J."/>
            <person name="Ladd B."/>
            <person name="Jarett J.K."/>
            <person name="Geller-Mcgrath D.E."/>
            <person name="Sieber C.M.K."/>
            <person name="Emerson J.B."/>
            <person name="Anantharaman K."/>
            <person name="Thomas B.C."/>
            <person name="Malmstrom R."/>
            <person name="Stieglmeier M."/>
            <person name="Klingl A."/>
            <person name="Woyke T."/>
            <person name="Ryan C.M."/>
            <person name="Banfield J.F."/>
        </authorList>
    </citation>
    <scope>NUCLEOTIDE SEQUENCE [LARGE SCALE GENOMIC DNA]</scope>
</reference>
<dbReference type="InterPro" id="IPR005709">
    <property type="entry name" value="Ribosomal_uS4_bac-type"/>
</dbReference>
<dbReference type="Proteomes" id="UP000230758">
    <property type="component" value="Unassembled WGS sequence"/>
</dbReference>
<evidence type="ECO:0000256" key="4">
    <source>
        <dbReference type="ARBA" id="ARBA00022980"/>
    </source>
</evidence>
<keyword evidence="4 7" id="KW-0689">Ribosomal protein</keyword>
<evidence type="ECO:0000256" key="7">
    <source>
        <dbReference type="HAMAP-Rule" id="MF_01306"/>
    </source>
</evidence>
<dbReference type="GO" id="GO:0042274">
    <property type="term" value="P:ribosomal small subunit biogenesis"/>
    <property type="evidence" value="ECO:0007669"/>
    <property type="project" value="TreeGrafter"/>
</dbReference>
<evidence type="ECO:0000313" key="12">
    <source>
        <dbReference type="Proteomes" id="UP000230758"/>
    </source>
</evidence>